<accession>A0A0G3HG08</accession>
<protein>
    <submittedName>
        <fullName evidence="1">Uncharacterized protein</fullName>
    </submittedName>
</protein>
<dbReference type="EMBL" id="CP011546">
    <property type="protein sequence ID" value="AKK10092.1"/>
    <property type="molecule type" value="Genomic_DNA"/>
</dbReference>
<dbReference type="Proteomes" id="UP000035548">
    <property type="component" value="Chromosome"/>
</dbReference>
<gene>
    <name evidence="1" type="ORF">CUTER_00315</name>
</gene>
<evidence type="ECO:0000313" key="2">
    <source>
        <dbReference type="Proteomes" id="UP000035548"/>
    </source>
</evidence>
<dbReference type="KEGG" id="cut:CUTER_00315"/>
<proteinExistence type="predicted"/>
<dbReference type="PATRIC" id="fig|1072256.5.peg.61"/>
<name>A0A0G3HG08_9CORY</name>
<evidence type="ECO:0000313" key="1">
    <source>
        <dbReference type="EMBL" id="AKK10092.1"/>
    </source>
</evidence>
<dbReference type="STRING" id="1072256.CUTER_00315"/>
<sequence length="214" mass="22983">MTVHTYAHHLASRMLAGDGLLSVTAYRVDPLNTMTCLWHGMDRTGSVIVHFDTEDVSDILHDDVEVRVDVVKSSLEVSEDITVASLHSLGRLEWLSVDEYTAVACIRLDSAHVHWPGGVEQLLPADIDPTVTLVDEIAVADELYRIGLANLVAVSEHIAHQPGVHSNNAGPALVWLADACELGALLVLADGPDVTTLFTPTAAIQDVARTLANA</sequence>
<keyword evidence="2" id="KW-1185">Reference proteome</keyword>
<dbReference type="OrthoDB" id="4408613at2"/>
<dbReference type="AlphaFoldDB" id="A0A0G3HG08"/>
<reference evidence="2" key="2">
    <citation type="submission" date="2015-05" db="EMBL/GenBank/DDBJ databases">
        <title>Complete genome sequence of Corynebacterium uterequi DSM 45634, isolated from the uterus of a maiden mare.</title>
        <authorList>
            <person name="Ruckert C."/>
            <person name="Albersmeier A."/>
            <person name="Winkler A."/>
            <person name="Tauch A."/>
        </authorList>
    </citation>
    <scope>NUCLEOTIDE SEQUENCE [LARGE SCALE GENOMIC DNA]</scope>
    <source>
        <strain evidence="2">DSM 45634</strain>
    </source>
</reference>
<reference evidence="1 2" key="1">
    <citation type="journal article" date="2015" name="Genome Announc.">
        <title>Virulence Factor Genes Detected in the Complete Genome Sequence of Corynebacterium uterequi DSM 45634, Isolated from the Uterus of a Maiden Mare.</title>
        <authorList>
            <person name="Ruckert C."/>
            <person name="Kriete M."/>
            <person name="Jaenicke S."/>
            <person name="Winkler A."/>
            <person name="Tauch A."/>
        </authorList>
    </citation>
    <scope>NUCLEOTIDE SEQUENCE [LARGE SCALE GENOMIC DNA]</scope>
    <source>
        <strain evidence="1 2">DSM 45634</strain>
    </source>
</reference>
<dbReference type="RefSeq" id="WP_047258749.1">
    <property type="nucleotide sequence ID" value="NZ_CP011546.1"/>
</dbReference>
<organism evidence="1 2">
    <name type="scientific">Corynebacterium uterequi</name>
    <dbReference type="NCBI Taxonomy" id="1072256"/>
    <lineage>
        <taxon>Bacteria</taxon>
        <taxon>Bacillati</taxon>
        <taxon>Actinomycetota</taxon>
        <taxon>Actinomycetes</taxon>
        <taxon>Mycobacteriales</taxon>
        <taxon>Corynebacteriaceae</taxon>
        <taxon>Corynebacterium</taxon>
    </lineage>
</organism>